<dbReference type="PANTHER" id="PTHR21301">
    <property type="entry name" value="REVERSE TRANSCRIPTASE"/>
    <property type="match status" value="1"/>
</dbReference>
<keyword evidence="1" id="KW-0175">Coiled coil</keyword>
<protein>
    <recommendedName>
        <fullName evidence="2">Helix-turn-helix domain-containing protein</fullName>
    </recommendedName>
</protein>
<comment type="caution">
    <text evidence="3">The sequence shown here is derived from an EMBL/GenBank/DDBJ whole genome shotgun (WGS) entry which is preliminary data.</text>
</comment>
<accession>A0A819X026</accession>
<evidence type="ECO:0000259" key="2">
    <source>
        <dbReference type="Pfam" id="PF26215"/>
    </source>
</evidence>
<evidence type="ECO:0000313" key="4">
    <source>
        <dbReference type="Proteomes" id="UP000663842"/>
    </source>
</evidence>
<evidence type="ECO:0000256" key="1">
    <source>
        <dbReference type="SAM" id="Coils"/>
    </source>
</evidence>
<organism evidence="3 4">
    <name type="scientific">Rotaria magnacalcarata</name>
    <dbReference type="NCBI Taxonomy" id="392030"/>
    <lineage>
        <taxon>Eukaryota</taxon>
        <taxon>Metazoa</taxon>
        <taxon>Spiralia</taxon>
        <taxon>Gnathifera</taxon>
        <taxon>Rotifera</taxon>
        <taxon>Eurotatoria</taxon>
        <taxon>Bdelloidea</taxon>
        <taxon>Philodinida</taxon>
        <taxon>Philodinidae</taxon>
        <taxon>Rotaria</taxon>
    </lineage>
</organism>
<dbReference type="EMBL" id="CAJOBF010004218">
    <property type="protein sequence ID" value="CAF4128987.1"/>
    <property type="molecule type" value="Genomic_DNA"/>
</dbReference>
<feature type="non-terminal residue" evidence="3">
    <location>
        <position position="1"/>
    </location>
</feature>
<feature type="domain" description="Helix-turn-helix" evidence="2">
    <location>
        <begin position="579"/>
        <end position="638"/>
    </location>
</feature>
<sequence length="912" mass="106980">SGTLMPTLNHDDQRLFDKHEKAIQRRKLDLMTVKIAEAETKFYHCLKRFDHELATMWNNHRDLVKNQGMTTTLTNLIENRLKNITDRWREIYNYRINNYIRNSYDNLDSINTNENGQKSNNSGFSSFLIIDDIHQFSEKQLQLLNRGPTYVPPCQTSILSSCHSMDDIVQRKYAPLKHQLNSLFSKHHINIALSLEIQQKISDQFTDSFSVPIPSNLHQRALYEDRLILSIRYSLKKNNFILRRTADNMNTFYLGNRQEFETKAYDYVSKSDAYKVLLNKDKGYGGQQWQTELNQMAESMNLLLESLKNHESLNVDLFNRLLVDASKVKLPYLYFLPDVSKENEISLVPYITSKHSATWRISKYLNELLRPFVDKILSTTTFRDEPDFMYQLYDHVFTKRELQSTTLFCTIKITNYYTLDIHKNMIDTVSYFLENLVTNKLEQVTIQNIKNLLHIFLYNNVFYYKDQIYTLTKGSPNTMPLSDTLSNIYVFVWQKQILKQLQLNNEFFGRYKDQIFFTWNNGNEEQLGSFLQTIRDKSPNVQFQKLIGSSVPFLNAFVQNQNGDLFSRIHRHPLIQGYSLPYEVGHAKLVHSDWLRSALIRAVCYCSSVEDFNLERIYLELTCLTNGYSLRFVETHMQHFFNFFHLHPMRYSRDQIMYNKFRHSWFNYIKMQHELSDQLQQFDDKGNNVFDPQKRTALPKLLLDIVLSNLSVFTPINNNYQIDLKSRSASPMLLHNSFELASNTIICKSFSETMSKCSQDQYRKETTTNNEFSVKQENNDQQQLPSIQSCSISNDTPTKISTLTEKEDIIHSQEVQATDDMPPLTSLLNCFVRIERCRVDKDIYIPGKNLEANHELQEQEAEKEQHKTALSVETKEILSLCDADPYLEDNDSMKNMMILGSPLSQPLNFDTT</sequence>
<dbReference type="AlphaFoldDB" id="A0A819X026"/>
<gene>
    <name evidence="3" type="ORF">UXM345_LOCUS23875</name>
</gene>
<name>A0A819X026_9BILA</name>
<feature type="coiled-coil region" evidence="1">
    <location>
        <begin position="847"/>
        <end position="876"/>
    </location>
</feature>
<dbReference type="Proteomes" id="UP000663842">
    <property type="component" value="Unassembled WGS sequence"/>
</dbReference>
<evidence type="ECO:0000313" key="3">
    <source>
        <dbReference type="EMBL" id="CAF4128987.1"/>
    </source>
</evidence>
<reference evidence="3" key="1">
    <citation type="submission" date="2021-02" db="EMBL/GenBank/DDBJ databases">
        <authorList>
            <person name="Nowell W R."/>
        </authorList>
    </citation>
    <scope>NUCLEOTIDE SEQUENCE</scope>
</reference>
<proteinExistence type="predicted"/>
<dbReference type="PANTHER" id="PTHR21301:SF10">
    <property type="entry name" value="REVERSE TRANSCRIPTASE DOMAIN-CONTAINING PROTEIN"/>
    <property type="match status" value="1"/>
</dbReference>
<dbReference type="Pfam" id="PF26215">
    <property type="entry name" value="HTH_animal"/>
    <property type="match status" value="1"/>
</dbReference>
<dbReference type="InterPro" id="IPR058912">
    <property type="entry name" value="HTH_animal"/>
</dbReference>